<dbReference type="RefSeq" id="WP_188760861.1">
    <property type="nucleotide sequence ID" value="NZ_BMJB01000007.1"/>
</dbReference>
<organism evidence="2 3">
    <name type="scientific">Edaphobacter acidisoli</name>
    <dbReference type="NCBI Taxonomy" id="2040573"/>
    <lineage>
        <taxon>Bacteria</taxon>
        <taxon>Pseudomonadati</taxon>
        <taxon>Acidobacteriota</taxon>
        <taxon>Terriglobia</taxon>
        <taxon>Terriglobales</taxon>
        <taxon>Acidobacteriaceae</taxon>
        <taxon>Edaphobacter</taxon>
    </lineage>
</organism>
<protein>
    <submittedName>
        <fullName evidence="2">Uncharacterized protein</fullName>
    </submittedName>
</protein>
<keyword evidence="1" id="KW-0812">Transmembrane</keyword>
<proteinExistence type="predicted"/>
<keyword evidence="3" id="KW-1185">Reference proteome</keyword>
<dbReference type="Proteomes" id="UP000648801">
    <property type="component" value="Unassembled WGS sequence"/>
</dbReference>
<sequence>MQSSIAYMRQFFATFLHECYSTWRQELLASTLVSAATYVLMLRSHDPAAWGTFKVAIVASGIVLGGFAIWHLLRTPFLLHNETVERLGQEAIAALESQKIAIRQEIAHRVSPTDWRDLSEKFNAIGSFQYSAQFQTTQGVTKWRLYDTQCKALCTLAGTMLMASTAISPQLSDQVRLESDPVSRWLEYLKATTSAASYRLDYATEELPSGEKIVHLLGRIDNVPRESVAACIKCSALELAG</sequence>
<accession>A0A916S271</accession>
<keyword evidence="1" id="KW-1133">Transmembrane helix</keyword>
<name>A0A916S271_9BACT</name>
<evidence type="ECO:0000313" key="3">
    <source>
        <dbReference type="Proteomes" id="UP000648801"/>
    </source>
</evidence>
<reference evidence="2" key="1">
    <citation type="journal article" date="2014" name="Int. J. Syst. Evol. Microbiol.">
        <title>Complete genome sequence of Corynebacterium casei LMG S-19264T (=DSM 44701T), isolated from a smear-ripened cheese.</title>
        <authorList>
            <consortium name="US DOE Joint Genome Institute (JGI-PGF)"/>
            <person name="Walter F."/>
            <person name="Albersmeier A."/>
            <person name="Kalinowski J."/>
            <person name="Ruckert C."/>
        </authorList>
    </citation>
    <scope>NUCLEOTIDE SEQUENCE</scope>
    <source>
        <strain evidence="2">CGMCC 1.15447</strain>
    </source>
</reference>
<evidence type="ECO:0000313" key="2">
    <source>
        <dbReference type="EMBL" id="GGA80937.1"/>
    </source>
</evidence>
<reference evidence="2" key="2">
    <citation type="submission" date="2020-09" db="EMBL/GenBank/DDBJ databases">
        <authorList>
            <person name="Sun Q."/>
            <person name="Zhou Y."/>
        </authorList>
    </citation>
    <scope>NUCLEOTIDE SEQUENCE</scope>
    <source>
        <strain evidence="2">CGMCC 1.15447</strain>
    </source>
</reference>
<dbReference type="EMBL" id="BMJB01000007">
    <property type="protein sequence ID" value="GGA80937.1"/>
    <property type="molecule type" value="Genomic_DNA"/>
</dbReference>
<gene>
    <name evidence="2" type="ORF">GCM10011507_35190</name>
</gene>
<evidence type="ECO:0000256" key="1">
    <source>
        <dbReference type="SAM" id="Phobius"/>
    </source>
</evidence>
<keyword evidence="1" id="KW-0472">Membrane</keyword>
<dbReference type="AlphaFoldDB" id="A0A916S271"/>
<comment type="caution">
    <text evidence="2">The sequence shown here is derived from an EMBL/GenBank/DDBJ whole genome shotgun (WGS) entry which is preliminary data.</text>
</comment>
<feature type="transmembrane region" description="Helical" evidence="1">
    <location>
        <begin position="51"/>
        <end position="73"/>
    </location>
</feature>